<dbReference type="Proteomes" id="UP000050956">
    <property type="component" value="Unassembled WGS sequence"/>
</dbReference>
<keyword evidence="2" id="KW-1185">Reference proteome</keyword>
<organism evidence="1 2">
    <name type="scientific">Stenotrophomonas ginsengisoli</name>
    <dbReference type="NCBI Taxonomy" id="336566"/>
    <lineage>
        <taxon>Bacteria</taxon>
        <taxon>Pseudomonadati</taxon>
        <taxon>Pseudomonadota</taxon>
        <taxon>Gammaproteobacteria</taxon>
        <taxon>Lysobacterales</taxon>
        <taxon>Lysobacteraceae</taxon>
        <taxon>Stenotrophomonas</taxon>
    </lineage>
</organism>
<evidence type="ECO:0000313" key="1">
    <source>
        <dbReference type="EMBL" id="KRG78088.1"/>
    </source>
</evidence>
<comment type="caution">
    <text evidence="1">The sequence shown here is derived from an EMBL/GenBank/DDBJ whole genome shotgun (WGS) entry which is preliminary data.</text>
</comment>
<evidence type="ECO:0000313" key="2">
    <source>
        <dbReference type="Proteomes" id="UP000050956"/>
    </source>
</evidence>
<name>A0A0R0DKH6_9GAMM</name>
<reference evidence="1 2" key="1">
    <citation type="submission" date="2015-05" db="EMBL/GenBank/DDBJ databases">
        <title>Genome sequencing and analysis of members of genus Stenotrophomonas.</title>
        <authorList>
            <person name="Patil P.P."/>
            <person name="Midha S."/>
            <person name="Patil P.B."/>
        </authorList>
    </citation>
    <scope>NUCLEOTIDE SEQUENCE [LARGE SCALE GENOMIC DNA]</scope>
    <source>
        <strain evidence="1 2">DSM 24757</strain>
    </source>
</reference>
<proteinExistence type="predicted"/>
<sequence length="110" mass="12093">MENAAIDLRHYSAATTSTMGPVVAEFFTNVAPRGPAEALFPLQRNFYDSEKSLTVAQAHSFSQPPQRYEVAVLAVLEPDASPQRIGQVRNQVEQAVLQLQFSLQQCTASL</sequence>
<dbReference type="PATRIC" id="fig|336566.3.peg.342"/>
<gene>
    <name evidence="1" type="ORF">ABB30_05020</name>
</gene>
<accession>A0A0R0DKH6</accession>
<protein>
    <submittedName>
        <fullName evidence="1">Uncharacterized protein</fullName>
    </submittedName>
</protein>
<dbReference type="AlphaFoldDB" id="A0A0R0DKH6"/>
<dbReference type="EMBL" id="LDJM01000012">
    <property type="protein sequence ID" value="KRG78088.1"/>
    <property type="molecule type" value="Genomic_DNA"/>
</dbReference>